<protein>
    <submittedName>
        <fullName evidence="7">MFS transporter</fullName>
    </submittedName>
</protein>
<evidence type="ECO:0000256" key="3">
    <source>
        <dbReference type="ARBA" id="ARBA00022989"/>
    </source>
</evidence>
<feature type="transmembrane region" description="Helical" evidence="5">
    <location>
        <begin position="154"/>
        <end position="176"/>
    </location>
</feature>
<evidence type="ECO:0000259" key="6">
    <source>
        <dbReference type="PROSITE" id="PS50850"/>
    </source>
</evidence>
<feature type="transmembrane region" description="Helical" evidence="5">
    <location>
        <begin position="437"/>
        <end position="456"/>
    </location>
</feature>
<feature type="transmembrane region" description="Helical" evidence="5">
    <location>
        <begin position="341"/>
        <end position="359"/>
    </location>
</feature>
<keyword evidence="3 5" id="KW-1133">Transmembrane helix</keyword>
<feature type="transmembrane region" description="Helical" evidence="5">
    <location>
        <begin position="182"/>
        <end position="200"/>
    </location>
</feature>
<evidence type="ECO:0000256" key="5">
    <source>
        <dbReference type="SAM" id="Phobius"/>
    </source>
</evidence>
<accession>A0ABY5M735</accession>
<proteinExistence type="predicted"/>
<dbReference type="PANTHER" id="PTHR23501">
    <property type="entry name" value="MAJOR FACILITATOR SUPERFAMILY"/>
    <property type="match status" value="1"/>
</dbReference>
<dbReference type="PANTHER" id="PTHR23501:SF154">
    <property type="entry name" value="MULTIDRUG-EFFLUX TRANSPORTER RV1634-RELATED"/>
    <property type="match status" value="1"/>
</dbReference>
<feature type="transmembrane region" description="Helical" evidence="5">
    <location>
        <begin position="411"/>
        <end position="431"/>
    </location>
</feature>
<dbReference type="Gene3D" id="1.20.1720.10">
    <property type="entry name" value="Multidrug resistance protein D"/>
    <property type="match status" value="1"/>
</dbReference>
<evidence type="ECO:0000256" key="1">
    <source>
        <dbReference type="ARBA" id="ARBA00004651"/>
    </source>
</evidence>
<feature type="transmembrane region" description="Helical" evidence="5">
    <location>
        <begin position="365"/>
        <end position="391"/>
    </location>
</feature>
<reference evidence="7 8" key="1">
    <citation type="submission" date="2022-08" db="EMBL/GenBank/DDBJ databases">
        <title>novel species in genus Aeromicrobium.</title>
        <authorList>
            <person name="Ye L."/>
        </authorList>
    </citation>
    <scope>NUCLEOTIDE SEQUENCE [LARGE SCALE GENOMIC DNA]</scope>
    <source>
        <strain evidence="8">zg-Y1379</strain>
    </source>
</reference>
<organism evidence="7 8">
    <name type="scientific">Aeromicrobium wangtongii</name>
    <dbReference type="NCBI Taxonomy" id="2969247"/>
    <lineage>
        <taxon>Bacteria</taxon>
        <taxon>Bacillati</taxon>
        <taxon>Actinomycetota</taxon>
        <taxon>Actinomycetes</taxon>
        <taxon>Propionibacteriales</taxon>
        <taxon>Nocardioidaceae</taxon>
        <taxon>Aeromicrobium</taxon>
    </lineage>
</organism>
<feature type="transmembrane region" description="Helical" evidence="5">
    <location>
        <begin position="307"/>
        <end position="329"/>
    </location>
</feature>
<dbReference type="SUPFAM" id="SSF103473">
    <property type="entry name" value="MFS general substrate transporter"/>
    <property type="match status" value="1"/>
</dbReference>
<evidence type="ECO:0000313" key="8">
    <source>
        <dbReference type="Proteomes" id="UP001316184"/>
    </source>
</evidence>
<dbReference type="InterPro" id="IPR020846">
    <property type="entry name" value="MFS_dom"/>
</dbReference>
<dbReference type="PROSITE" id="PS50850">
    <property type="entry name" value="MFS"/>
    <property type="match status" value="1"/>
</dbReference>
<comment type="subcellular location">
    <subcellularLocation>
        <location evidence="1">Cell membrane</location>
        <topology evidence="1">Multi-pass membrane protein</topology>
    </subcellularLocation>
</comment>
<feature type="transmembrane region" description="Helical" evidence="5">
    <location>
        <begin position="121"/>
        <end position="142"/>
    </location>
</feature>
<dbReference type="EMBL" id="CP102173">
    <property type="protein sequence ID" value="UUP12813.1"/>
    <property type="molecule type" value="Genomic_DNA"/>
</dbReference>
<name>A0ABY5M735_9ACTN</name>
<feature type="transmembrane region" description="Helical" evidence="5">
    <location>
        <begin position="95"/>
        <end position="115"/>
    </location>
</feature>
<evidence type="ECO:0000313" key="7">
    <source>
        <dbReference type="EMBL" id="UUP12813.1"/>
    </source>
</evidence>
<sequence length="463" mass="47677">MRVTGQRRPGTKDVPPAPAGERLWLGPHGRVVAGIFSLAFLVAFESLAVATVMPVVAEELDGLALYALSFAAPMAVGVVSMTLAGPLMDRHGPALGVRSGVMVFSLGLLVAGLASSMPVFLIGRAVQGLGIGFISVGLYVVIGRTFHEGVRARVFTVMTSAWVLPALVGPLIAGTIADLVGWRWVFLAVPAVALASLGLIWQALDRIGGDPAVVLEGRRVWWAALVATGVLSVSLAGQRAVTWWPVLLVAALAVTLRYGPRLVPPGSWRGRPGLPRVIATRSLLGAAFVGAETYVPLSLVQHRGLSAAQAGLLLTSGAVLWFAGSWLAAHVPVLASKPLRVRLGSVCVLAGTAAGFLALRDEVPVAVVAAVWGVGGLGMGMALSTLGVLLLDHSGAAEQGANSAGMQISDAVAQSLLLALGSVLFAVMLHVDEMVGYVLVLGFASAVAALGVVMAMRVEAPPR</sequence>
<dbReference type="Gene3D" id="1.20.1250.20">
    <property type="entry name" value="MFS general substrate transporter like domains"/>
    <property type="match status" value="1"/>
</dbReference>
<dbReference type="InterPro" id="IPR011701">
    <property type="entry name" value="MFS"/>
</dbReference>
<gene>
    <name evidence="7" type="ORF">NQV15_13240</name>
</gene>
<feature type="domain" description="Major facilitator superfamily (MFS) profile" evidence="6">
    <location>
        <begin position="31"/>
        <end position="463"/>
    </location>
</feature>
<dbReference type="Proteomes" id="UP001316184">
    <property type="component" value="Chromosome"/>
</dbReference>
<evidence type="ECO:0000256" key="4">
    <source>
        <dbReference type="ARBA" id="ARBA00023136"/>
    </source>
</evidence>
<keyword evidence="4 5" id="KW-0472">Membrane</keyword>
<feature type="transmembrane region" description="Helical" evidence="5">
    <location>
        <begin position="63"/>
        <end position="83"/>
    </location>
</feature>
<dbReference type="Pfam" id="PF07690">
    <property type="entry name" value="MFS_1"/>
    <property type="match status" value="1"/>
</dbReference>
<feature type="transmembrane region" description="Helical" evidence="5">
    <location>
        <begin position="220"/>
        <end position="236"/>
    </location>
</feature>
<keyword evidence="2 5" id="KW-0812">Transmembrane</keyword>
<dbReference type="RefSeq" id="WP_232401830.1">
    <property type="nucleotide sequence ID" value="NZ_CP102173.1"/>
</dbReference>
<keyword evidence="8" id="KW-1185">Reference proteome</keyword>
<dbReference type="InterPro" id="IPR036259">
    <property type="entry name" value="MFS_trans_sf"/>
</dbReference>
<evidence type="ECO:0000256" key="2">
    <source>
        <dbReference type="ARBA" id="ARBA00022692"/>
    </source>
</evidence>
<feature type="transmembrane region" description="Helical" evidence="5">
    <location>
        <begin position="31"/>
        <end position="57"/>
    </location>
</feature>